<dbReference type="RefSeq" id="WP_153740382.1">
    <property type="nucleotide sequence ID" value="NZ_WBMP01000005.1"/>
</dbReference>
<gene>
    <name evidence="1" type="ORF">F6453_1392</name>
</gene>
<sequence>MIEVRLAEEHVNKMLASEAIVTQMAVGSLLSKDAGKEFKKLIKRLTDGSE</sequence>
<proteinExistence type="predicted"/>
<dbReference type="AlphaFoldDB" id="A0A833JTC7"/>
<organism evidence="1 2">
    <name type="scientific">Marinobacter nauticus</name>
    <name type="common">Marinobacter hydrocarbonoclasticus</name>
    <name type="synonym">Marinobacter aquaeolei</name>
    <dbReference type="NCBI Taxonomy" id="2743"/>
    <lineage>
        <taxon>Bacteria</taxon>
        <taxon>Pseudomonadati</taxon>
        <taxon>Pseudomonadota</taxon>
        <taxon>Gammaproteobacteria</taxon>
        <taxon>Pseudomonadales</taxon>
        <taxon>Marinobacteraceae</taxon>
        <taxon>Marinobacter</taxon>
    </lineage>
</organism>
<accession>A0A833JTC7</accession>
<evidence type="ECO:0000313" key="1">
    <source>
        <dbReference type="EMBL" id="KAE8546146.1"/>
    </source>
</evidence>
<protein>
    <submittedName>
        <fullName evidence="1">Uncharacterized protein</fullName>
    </submittedName>
</protein>
<dbReference type="EMBL" id="WBMP01000005">
    <property type="protein sequence ID" value="KAE8546146.1"/>
    <property type="molecule type" value="Genomic_DNA"/>
</dbReference>
<dbReference type="Proteomes" id="UP000469950">
    <property type="component" value="Unassembled WGS sequence"/>
</dbReference>
<comment type="caution">
    <text evidence="1">The sequence shown here is derived from an EMBL/GenBank/DDBJ whole genome shotgun (WGS) entry which is preliminary data.</text>
</comment>
<evidence type="ECO:0000313" key="2">
    <source>
        <dbReference type="Proteomes" id="UP000469950"/>
    </source>
</evidence>
<name>A0A833JTC7_MARNT</name>
<reference evidence="1 2" key="1">
    <citation type="submission" date="2019-10" db="EMBL/GenBank/DDBJ databases">
        <title>Draft genome sequence of Marinobacter hydrocarbonoclasticus NCT7M from the microbiome of the marine copepod.</title>
        <authorList>
            <person name="Nuttall R."/>
            <person name="Sharma G."/>
            <person name="Moisander P."/>
        </authorList>
    </citation>
    <scope>NUCLEOTIDE SEQUENCE [LARGE SCALE GENOMIC DNA]</scope>
    <source>
        <strain evidence="1 2">NCT7M</strain>
    </source>
</reference>